<organism evidence="1 2">
    <name type="scientific">Mitosporidium daphniae</name>
    <dbReference type="NCBI Taxonomy" id="1485682"/>
    <lineage>
        <taxon>Eukaryota</taxon>
        <taxon>Fungi</taxon>
        <taxon>Fungi incertae sedis</taxon>
        <taxon>Microsporidia</taxon>
        <taxon>Mitosporidium</taxon>
    </lineage>
</organism>
<comment type="caution">
    <text evidence="1">The sequence shown here is derived from an EMBL/GenBank/DDBJ whole genome shotgun (WGS) entry which is preliminary data.</text>
</comment>
<dbReference type="AlphaFoldDB" id="A0A098VN80"/>
<reference evidence="1 2" key="1">
    <citation type="submission" date="2014-04" db="EMBL/GenBank/DDBJ databases">
        <title>A new species of microsporidia sheds light on the evolution of extreme parasitism.</title>
        <authorList>
            <person name="Haag K.L."/>
            <person name="James T.Y."/>
            <person name="Larsson R."/>
            <person name="Schaer T.M."/>
            <person name="Refardt D."/>
            <person name="Pombert J.-F."/>
            <person name="Ebert D."/>
        </authorList>
    </citation>
    <scope>NUCLEOTIDE SEQUENCE [LARGE SCALE GENOMIC DNA]</scope>
    <source>
        <strain evidence="1 2">UGP3</strain>
        <tissue evidence="1">Spores</tissue>
    </source>
</reference>
<protein>
    <recommendedName>
        <fullName evidence="3">SH3 domain-containing protein</fullName>
    </recommendedName>
</protein>
<dbReference type="Proteomes" id="UP000029725">
    <property type="component" value="Unassembled WGS sequence"/>
</dbReference>
<sequence length="108" mass="11892">MAFHFAKDCGYVCHFKCQPKILDYCGRVTNSSITSNSSSKKKLGSTAHFPVNTNELNSYHDLKGKAVKAKFAFASDDPEEVSISLSDVLLIVDGVLDNGWIKVPLQPR</sequence>
<dbReference type="VEuPathDB" id="MicrosporidiaDB:DI09_7p380"/>
<dbReference type="SUPFAM" id="SSF50044">
    <property type="entry name" value="SH3-domain"/>
    <property type="match status" value="1"/>
</dbReference>
<dbReference type="EMBL" id="JMKJ01000590">
    <property type="protein sequence ID" value="KGG50259.1"/>
    <property type="molecule type" value="Genomic_DNA"/>
</dbReference>
<dbReference type="InterPro" id="IPR036028">
    <property type="entry name" value="SH3-like_dom_sf"/>
</dbReference>
<evidence type="ECO:0008006" key="3">
    <source>
        <dbReference type="Google" id="ProtNLM"/>
    </source>
</evidence>
<gene>
    <name evidence="1" type="ORF">DI09_7p380</name>
</gene>
<keyword evidence="2" id="KW-1185">Reference proteome</keyword>
<evidence type="ECO:0000313" key="1">
    <source>
        <dbReference type="EMBL" id="KGG50259.1"/>
    </source>
</evidence>
<name>A0A098VN80_9MICR</name>
<proteinExistence type="predicted"/>
<dbReference type="RefSeq" id="XP_013236686.1">
    <property type="nucleotide sequence ID" value="XM_013381232.1"/>
</dbReference>
<evidence type="ECO:0000313" key="2">
    <source>
        <dbReference type="Proteomes" id="UP000029725"/>
    </source>
</evidence>
<dbReference type="GeneID" id="25260868"/>
<dbReference type="HOGENOM" id="CLU_2197584_0_0_1"/>
<accession>A0A098VN80</accession>